<name>A0AAD2Z953_YEREN</name>
<dbReference type="InterPro" id="IPR000290">
    <property type="entry name" value="Colicin_pyocin"/>
</dbReference>
<reference evidence="3" key="1">
    <citation type="submission" date="2023-02" db="EMBL/GenBank/DDBJ databases">
        <authorList>
            <person name="Ashton P.M."/>
            <person name="Dallman T."/>
            <person name="Nair S."/>
            <person name="De Pinna E."/>
            <person name="Peters T."/>
            <person name="Grant K."/>
        </authorList>
    </citation>
    <scope>NUCLEOTIDE SEQUENCE</scope>
    <source>
        <strain evidence="3">01103883</strain>
    </source>
</reference>
<dbReference type="AlphaFoldDB" id="A0AAD2Z953"/>
<organism evidence="3 4">
    <name type="scientific">Yersinia enterocolitica</name>
    <dbReference type="NCBI Taxonomy" id="630"/>
    <lineage>
        <taxon>Bacteria</taxon>
        <taxon>Pseudomonadati</taxon>
        <taxon>Pseudomonadota</taxon>
        <taxon>Gammaproteobacteria</taxon>
        <taxon>Enterobacterales</taxon>
        <taxon>Yersiniaceae</taxon>
        <taxon>Yersinia</taxon>
    </lineage>
</organism>
<dbReference type="SUPFAM" id="SSF47345">
    <property type="entry name" value="Colicin E immunity proteins"/>
    <property type="match status" value="1"/>
</dbReference>
<dbReference type="RefSeq" id="WP_019080222.1">
    <property type="nucleotide sequence ID" value="NZ_CAKODN010000011.1"/>
</dbReference>
<dbReference type="Proteomes" id="UP001182355">
    <property type="component" value="Unassembled WGS sequence"/>
</dbReference>
<dbReference type="Pfam" id="PF01320">
    <property type="entry name" value="Colicin_Pyocin"/>
    <property type="match status" value="1"/>
</dbReference>
<gene>
    <name evidence="3" type="ORF">RSF11_002528</name>
</gene>
<evidence type="ECO:0000256" key="1">
    <source>
        <dbReference type="ARBA" id="ARBA00009346"/>
    </source>
</evidence>
<sequence>MELKNKLEEYTTMEFLNLLEKIWRIDVSEEEHDNLIRHVARITEYPAGTDLFFYPEAGSAHSPEGILDFIKKWRAENGKPGFKE</sequence>
<dbReference type="InterPro" id="IPR035900">
    <property type="entry name" value="Colicin_E_sf"/>
</dbReference>
<comment type="caution">
    <text evidence="3">The sequence shown here is derived from an EMBL/GenBank/DDBJ whole genome shotgun (WGS) entry which is preliminary data.</text>
</comment>
<dbReference type="GO" id="GO:0015643">
    <property type="term" value="F:toxic substance binding"/>
    <property type="evidence" value="ECO:0007669"/>
    <property type="project" value="InterPro"/>
</dbReference>
<accession>A0AAD2Z953</accession>
<evidence type="ECO:0000313" key="4">
    <source>
        <dbReference type="Proteomes" id="UP001182355"/>
    </source>
</evidence>
<dbReference type="EMBL" id="ABNAVX010000012">
    <property type="protein sequence ID" value="ELI8102819.1"/>
    <property type="molecule type" value="Genomic_DNA"/>
</dbReference>
<comment type="similarity">
    <text evidence="1">Belongs to the colicins ColE2/ColE8/ColE9 and pyocins S1/S2 family.</text>
</comment>
<dbReference type="CDD" id="cd16363">
    <property type="entry name" value="Col_Im_like"/>
    <property type="match status" value="1"/>
</dbReference>
<dbReference type="PRINTS" id="PR01299">
    <property type="entry name" value="PYOCIN"/>
</dbReference>
<dbReference type="GO" id="GO:0030153">
    <property type="term" value="P:bacteriocin immunity"/>
    <property type="evidence" value="ECO:0007669"/>
    <property type="project" value="UniProtKB-KW"/>
</dbReference>
<evidence type="ECO:0000313" key="3">
    <source>
        <dbReference type="EMBL" id="ELI8102819.1"/>
    </source>
</evidence>
<keyword evidence="2" id="KW-0079">Bacteriocin immunity</keyword>
<proteinExistence type="inferred from homology"/>
<protein>
    <submittedName>
        <fullName evidence="3">Bacteriocin immunity protein</fullName>
    </submittedName>
</protein>
<dbReference type="Gene3D" id="1.10.1200.20">
    <property type="entry name" value="Colicin E immunity protein"/>
    <property type="match status" value="1"/>
</dbReference>
<evidence type="ECO:0000256" key="2">
    <source>
        <dbReference type="ARBA" id="ARBA00023025"/>
    </source>
</evidence>